<evidence type="ECO:0000256" key="1">
    <source>
        <dbReference type="SAM" id="Phobius"/>
    </source>
</evidence>
<comment type="caution">
    <text evidence="2">The sequence shown here is derived from an EMBL/GenBank/DDBJ whole genome shotgun (WGS) entry which is preliminary data.</text>
</comment>
<feature type="transmembrane region" description="Helical" evidence="1">
    <location>
        <begin position="296"/>
        <end position="318"/>
    </location>
</feature>
<feature type="transmembrane region" description="Helical" evidence="1">
    <location>
        <begin position="142"/>
        <end position="160"/>
    </location>
</feature>
<keyword evidence="3" id="KW-1185">Reference proteome</keyword>
<evidence type="ECO:0000313" key="2">
    <source>
        <dbReference type="EMBL" id="MDQ0479490.1"/>
    </source>
</evidence>
<proteinExistence type="predicted"/>
<sequence>MYQFIALIELAIFIFVMRKFLKEDGIISLVDGSKVMLMLWGGATILYNFQLSNLYSPTIEINLITFSIFGGFLILSRYTKLKDQDIKEIAREFEDDSFYKIYSILSTIIFVVGTVIFIYNVIKHGFRITASNKIDKQDMDHYGAYFVYMLILAGEIKYLLFRNYKKVIDAIIFVGTILVLALTLNRGPIGFLFITIGIYEVFNFINIKENISKKKKYGIYAGFFALIAGFIWFFGYVGNMRMEYVLRAVYKRTLWQHYGVSIMIPSGLLWVYMYLTSPIENVAYALANQHSIGNAFLSNLFYPFIKFIANIFGCGNQFKDWLISRGAYTPYLEKKVGLNAMTFIPESFQDGNVVGFIIYLLIYILLAYIAIRIIKSKKDYTPVGRILIYTNIVSMLLWSIFVNSFKIPILILNIFLLLFVEKFIRVRKAKKGKI</sequence>
<keyword evidence="1" id="KW-1133">Transmembrane helix</keyword>
<reference evidence="2 3" key="1">
    <citation type="submission" date="2023-07" db="EMBL/GenBank/DDBJ databases">
        <title>Genomic Encyclopedia of Type Strains, Phase IV (KMG-IV): sequencing the most valuable type-strain genomes for metagenomic binning, comparative biology and taxonomic classification.</title>
        <authorList>
            <person name="Goeker M."/>
        </authorList>
    </citation>
    <scope>NUCLEOTIDE SEQUENCE [LARGE SCALE GENOMIC DNA]</scope>
    <source>
        <strain evidence="2 3">DSM 1400</strain>
    </source>
</reference>
<protein>
    <recommendedName>
        <fullName evidence="4">Oligosaccharide repeat unit polymerase</fullName>
    </recommendedName>
</protein>
<organism evidence="2 3">
    <name type="scientific">Hathewaya limosa</name>
    <name type="common">Clostridium limosum</name>
    <dbReference type="NCBI Taxonomy" id="1536"/>
    <lineage>
        <taxon>Bacteria</taxon>
        <taxon>Bacillati</taxon>
        <taxon>Bacillota</taxon>
        <taxon>Clostridia</taxon>
        <taxon>Eubacteriales</taxon>
        <taxon>Clostridiaceae</taxon>
        <taxon>Hathewaya</taxon>
    </lineage>
</organism>
<feature type="transmembrane region" description="Helical" evidence="1">
    <location>
        <begin position="26"/>
        <end position="47"/>
    </location>
</feature>
<dbReference type="RefSeq" id="WP_307355524.1">
    <property type="nucleotide sequence ID" value="NZ_BAAACJ010000017.1"/>
</dbReference>
<feature type="transmembrane region" description="Helical" evidence="1">
    <location>
        <begin position="255"/>
        <end position="275"/>
    </location>
</feature>
<feature type="transmembrane region" description="Helical" evidence="1">
    <location>
        <begin position="59"/>
        <end position="78"/>
    </location>
</feature>
<feature type="transmembrane region" description="Helical" evidence="1">
    <location>
        <begin position="167"/>
        <end position="183"/>
    </location>
</feature>
<keyword evidence="1" id="KW-0472">Membrane</keyword>
<dbReference type="EMBL" id="JAUSWN010000008">
    <property type="protein sequence ID" value="MDQ0479490.1"/>
    <property type="molecule type" value="Genomic_DNA"/>
</dbReference>
<feature type="transmembrane region" description="Helical" evidence="1">
    <location>
        <begin position="407"/>
        <end position="424"/>
    </location>
</feature>
<feature type="transmembrane region" description="Helical" evidence="1">
    <location>
        <begin position="217"/>
        <end position="235"/>
    </location>
</feature>
<feature type="transmembrane region" description="Helical" evidence="1">
    <location>
        <begin position="353"/>
        <end position="371"/>
    </location>
</feature>
<keyword evidence="1" id="KW-0812">Transmembrane</keyword>
<evidence type="ECO:0000313" key="3">
    <source>
        <dbReference type="Proteomes" id="UP001224418"/>
    </source>
</evidence>
<feature type="transmembrane region" description="Helical" evidence="1">
    <location>
        <begin position="383"/>
        <end position="401"/>
    </location>
</feature>
<gene>
    <name evidence="2" type="ORF">QOZ93_001231</name>
</gene>
<accession>A0ABU0JR00</accession>
<feature type="transmembrane region" description="Helical" evidence="1">
    <location>
        <begin position="99"/>
        <end position="122"/>
    </location>
</feature>
<dbReference type="Proteomes" id="UP001224418">
    <property type="component" value="Unassembled WGS sequence"/>
</dbReference>
<evidence type="ECO:0008006" key="4">
    <source>
        <dbReference type="Google" id="ProtNLM"/>
    </source>
</evidence>
<name>A0ABU0JR00_HATLI</name>
<feature type="transmembrane region" description="Helical" evidence="1">
    <location>
        <begin position="189"/>
        <end position="205"/>
    </location>
</feature>